<dbReference type="PROSITE" id="PS50893">
    <property type="entry name" value="ABC_TRANSPORTER_2"/>
    <property type="match status" value="1"/>
</dbReference>
<organism evidence="10 11">
    <name type="scientific">Vagococcus fluvialis bH819</name>
    <dbReference type="NCBI Taxonomy" id="1255619"/>
    <lineage>
        <taxon>Bacteria</taxon>
        <taxon>Bacillati</taxon>
        <taxon>Bacillota</taxon>
        <taxon>Bacilli</taxon>
        <taxon>Lactobacillales</taxon>
        <taxon>Enterococcaceae</taxon>
        <taxon>Vagococcus</taxon>
    </lineage>
</organism>
<keyword evidence="5" id="KW-0547">Nucleotide-binding</keyword>
<dbReference type="PROSITE" id="PS00211">
    <property type="entry name" value="ABC_TRANSPORTER_1"/>
    <property type="match status" value="1"/>
</dbReference>
<dbReference type="PANTHER" id="PTHR43166:SF9">
    <property type="entry name" value="GLUTAMATE_ASPARTATE IMPORT ATP-BINDING PROTEIN GLTL"/>
    <property type="match status" value="1"/>
</dbReference>
<dbReference type="InterPro" id="IPR050086">
    <property type="entry name" value="MetN_ABC_transporter-like"/>
</dbReference>
<proteinExistence type="inferred from homology"/>
<keyword evidence="4" id="KW-1003">Cell membrane</keyword>
<dbReference type="SMART" id="SM00382">
    <property type="entry name" value="AAA"/>
    <property type="match status" value="1"/>
</dbReference>
<comment type="similarity">
    <text evidence="2">Belongs to the ABC transporter superfamily.</text>
</comment>
<dbReference type="InterPro" id="IPR027417">
    <property type="entry name" value="P-loop_NTPase"/>
</dbReference>
<keyword evidence="6 10" id="KW-0067">ATP-binding</keyword>
<dbReference type="PIRSF" id="PIRSF039085">
    <property type="entry name" value="ABC_ATPase_HisP"/>
    <property type="match status" value="1"/>
</dbReference>
<dbReference type="CDD" id="cd03262">
    <property type="entry name" value="ABC_HisP_GlnQ"/>
    <property type="match status" value="1"/>
</dbReference>
<name>A0A1X6WNW5_9ENTE</name>
<dbReference type="PANTHER" id="PTHR43166">
    <property type="entry name" value="AMINO ACID IMPORT ATP-BINDING PROTEIN"/>
    <property type="match status" value="1"/>
</dbReference>
<dbReference type="InterPro" id="IPR017871">
    <property type="entry name" value="ABC_transporter-like_CS"/>
</dbReference>
<keyword evidence="8" id="KW-0472">Membrane</keyword>
<dbReference type="RefSeq" id="WP_086951660.1">
    <property type="nucleotide sequence ID" value="NZ_FWFD01000012.1"/>
</dbReference>
<dbReference type="EMBL" id="FWFD01000012">
    <property type="protein sequence ID" value="SLM86023.1"/>
    <property type="molecule type" value="Genomic_DNA"/>
</dbReference>
<keyword evidence="11" id="KW-1185">Reference proteome</keyword>
<dbReference type="Pfam" id="PF00005">
    <property type="entry name" value="ABC_tran"/>
    <property type="match status" value="1"/>
</dbReference>
<evidence type="ECO:0000259" key="9">
    <source>
        <dbReference type="PROSITE" id="PS50893"/>
    </source>
</evidence>
<keyword evidence="3" id="KW-0813">Transport</keyword>
<reference evidence="11" key="1">
    <citation type="submission" date="2017-02" db="EMBL/GenBank/DDBJ databases">
        <authorList>
            <person name="Dridi B."/>
        </authorList>
    </citation>
    <scope>NUCLEOTIDE SEQUENCE [LARGE SCALE GENOMIC DNA]</scope>
    <source>
        <strain evidence="11">bH819</strain>
    </source>
</reference>
<dbReference type="GO" id="GO:0005886">
    <property type="term" value="C:plasma membrane"/>
    <property type="evidence" value="ECO:0007669"/>
    <property type="project" value="UniProtKB-SubCell"/>
</dbReference>
<dbReference type="InterPro" id="IPR030679">
    <property type="entry name" value="ABC_ATPase_HisP-typ"/>
</dbReference>
<dbReference type="SUPFAM" id="SSF52540">
    <property type="entry name" value="P-loop containing nucleoside triphosphate hydrolases"/>
    <property type="match status" value="1"/>
</dbReference>
<dbReference type="Proteomes" id="UP000195918">
    <property type="component" value="Unassembled WGS sequence"/>
</dbReference>
<sequence length="245" mass="27315">MTSFIDINHLQKSYGENHVLKDVNVSIKKGEIVTIIGPSGSGKSTLLRCINLLEKPTGGEIVYKDENILAPGYNLPQFRTHVGMVFQQFNLFDNHDILSNCMVGQMKVLGRSKEEAEKIAIENLDKVGMKQFAHAKPSQLSGGQKQRVAIARAVSMDPEVMLFDEPTSALDPEMVGEVLKIMRELTETGLTMIIVTHEMKFAEEVSDRVIFMDKGVVAEEGAPDKIFNHPTKARTKEFLQRILEG</sequence>
<dbReference type="Gene3D" id="3.40.50.300">
    <property type="entry name" value="P-loop containing nucleotide triphosphate hydrolases"/>
    <property type="match status" value="1"/>
</dbReference>
<accession>A0A1X6WNW5</accession>
<evidence type="ECO:0000256" key="2">
    <source>
        <dbReference type="ARBA" id="ARBA00005417"/>
    </source>
</evidence>
<evidence type="ECO:0000256" key="5">
    <source>
        <dbReference type="ARBA" id="ARBA00022741"/>
    </source>
</evidence>
<feature type="domain" description="ABC transporter" evidence="9">
    <location>
        <begin position="5"/>
        <end position="239"/>
    </location>
</feature>
<evidence type="ECO:0000256" key="1">
    <source>
        <dbReference type="ARBA" id="ARBA00004202"/>
    </source>
</evidence>
<dbReference type="GO" id="GO:0016887">
    <property type="term" value="F:ATP hydrolysis activity"/>
    <property type="evidence" value="ECO:0007669"/>
    <property type="project" value="InterPro"/>
</dbReference>
<evidence type="ECO:0000256" key="6">
    <source>
        <dbReference type="ARBA" id="ARBA00022840"/>
    </source>
</evidence>
<evidence type="ECO:0000256" key="4">
    <source>
        <dbReference type="ARBA" id="ARBA00022475"/>
    </source>
</evidence>
<evidence type="ECO:0000256" key="8">
    <source>
        <dbReference type="ARBA" id="ARBA00023136"/>
    </source>
</evidence>
<dbReference type="FunFam" id="3.40.50.300:FF:000020">
    <property type="entry name" value="Amino acid ABC transporter ATP-binding component"/>
    <property type="match status" value="1"/>
</dbReference>
<dbReference type="GO" id="GO:0005524">
    <property type="term" value="F:ATP binding"/>
    <property type="evidence" value="ECO:0007669"/>
    <property type="project" value="UniProtKB-KW"/>
</dbReference>
<keyword evidence="7" id="KW-0029">Amino-acid transport</keyword>
<protein>
    <submittedName>
        <fullName evidence="10">Amino acid ABC transporter, ATP-binding protein</fullName>
    </submittedName>
</protein>
<evidence type="ECO:0000313" key="10">
    <source>
        <dbReference type="EMBL" id="SLM86023.1"/>
    </source>
</evidence>
<evidence type="ECO:0000313" key="11">
    <source>
        <dbReference type="Proteomes" id="UP000195918"/>
    </source>
</evidence>
<dbReference type="OrthoDB" id="9804199at2"/>
<dbReference type="GO" id="GO:0015424">
    <property type="term" value="F:ABC-type amino acid transporter activity"/>
    <property type="evidence" value="ECO:0007669"/>
    <property type="project" value="InterPro"/>
</dbReference>
<dbReference type="AlphaFoldDB" id="A0A1X6WNW5"/>
<evidence type="ECO:0000256" key="3">
    <source>
        <dbReference type="ARBA" id="ARBA00022448"/>
    </source>
</evidence>
<comment type="subcellular location">
    <subcellularLocation>
        <location evidence="1">Cell membrane</location>
        <topology evidence="1">Peripheral membrane protein</topology>
    </subcellularLocation>
</comment>
<evidence type="ECO:0000256" key="7">
    <source>
        <dbReference type="ARBA" id="ARBA00022970"/>
    </source>
</evidence>
<dbReference type="InterPro" id="IPR003439">
    <property type="entry name" value="ABC_transporter-like_ATP-bd"/>
</dbReference>
<dbReference type="InterPro" id="IPR003593">
    <property type="entry name" value="AAA+_ATPase"/>
</dbReference>
<gene>
    <name evidence="10" type="ORF">FM121_08045</name>
</gene>